<organism evidence="4 5">
    <name type="scientific">Tigriopus californicus</name>
    <name type="common">Marine copepod</name>
    <dbReference type="NCBI Taxonomy" id="6832"/>
    <lineage>
        <taxon>Eukaryota</taxon>
        <taxon>Metazoa</taxon>
        <taxon>Ecdysozoa</taxon>
        <taxon>Arthropoda</taxon>
        <taxon>Crustacea</taxon>
        <taxon>Multicrustacea</taxon>
        <taxon>Hexanauplia</taxon>
        <taxon>Copepoda</taxon>
        <taxon>Harpacticoida</taxon>
        <taxon>Harpacticidae</taxon>
        <taxon>Tigriopus</taxon>
    </lineage>
</organism>
<keyword evidence="5" id="KW-1185">Reference proteome</keyword>
<dbReference type="Proteomes" id="UP000318571">
    <property type="component" value="Chromosome 6"/>
</dbReference>
<evidence type="ECO:0000259" key="3">
    <source>
        <dbReference type="PROSITE" id="PS50015"/>
    </source>
</evidence>
<proteinExistence type="predicted"/>
<feature type="chain" id="PRO_5022129995" description="Saposin B-type domain-containing protein" evidence="2">
    <location>
        <begin position="19"/>
        <end position="340"/>
    </location>
</feature>
<keyword evidence="2" id="KW-0732">Signal</keyword>
<accession>A0A553PR26</accession>
<dbReference type="PROSITE" id="PS50015">
    <property type="entry name" value="SAP_B"/>
    <property type="match status" value="1"/>
</dbReference>
<evidence type="ECO:0000313" key="5">
    <source>
        <dbReference type="Proteomes" id="UP000318571"/>
    </source>
</evidence>
<evidence type="ECO:0000256" key="2">
    <source>
        <dbReference type="SAM" id="SignalP"/>
    </source>
</evidence>
<dbReference type="AlphaFoldDB" id="A0A553PR26"/>
<keyword evidence="1" id="KW-1015">Disulfide bond</keyword>
<dbReference type="EMBL" id="VCGU01000002">
    <property type="protein sequence ID" value="TRY80122.1"/>
    <property type="molecule type" value="Genomic_DNA"/>
</dbReference>
<feature type="signal peptide" evidence="2">
    <location>
        <begin position="1"/>
        <end position="18"/>
    </location>
</feature>
<sequence length="340" mass="35153">MKFLSLVAVVALAATVSADCETCKVGVNAILDYLGSNSEVTEEAAIVKDACCPALDDPEGCGTGVDTWWPAIVNALQASDNIADIACAALDPSCIATKAWDCDTCKARLDDLLNVATGDAQTAALLAYLKGPAFCEDASVSPDAAVCGDFEKRERPIPIMKFLSLIAVVALAATVSADCETCKVGVNAILDYLGSNSEVTEEAAIVKDACCPALDDPEGCGTGVDTWWPAIVNALQASDNIADIACAALDPSCIATKAWDCDTCKARLDDLLNVATGDAQTAALLAYLKGPAFCEDASVSPDAAVCGDFVDALAPCAIDSLVAVVQAEPDRFCNEIFQLC</sequence>
<feature type="domain" description="Saposin B-type" evidence="3">
    <location>
        <begin position="257"/>
        <end position="340"/>
    </location>
</feature>
<protein>
    <recommendedName>
        <fullName evidence="3">Saposin B-type domain-containing protein</fullName>
    </recommendedName>
</protein>
<evidence type="ECO:0000256" key="1">
    <source>
        <dbReference type="ARBA" id="ARBA00023157"/>
    </source>
</evidence>
<gene>
    <name evidence="4" type="ORF">TCAL_14824</name>
</gene>
<name>A0A553PR26_TIGCA</name>
<evidence type="ECO:0000313" key="4">
    <source>
        <dbReference type="EMBL" id="TRY80122.1"/>
    </source>
</evidence>
<reference evidence="4 5" key="1">
    <citation type="journal article" date="2018" name="Nat. Ecol. Evol.">
        <title>Genomic signatures of mitonuclear coevolution across populations of Tigriopus californicus.</title>
        <authorList>
            <person name="Barreto F.S."/>
            <person name="Watson E.T."/>
            <person name="Lima T.G."/>
            <person name="Willett C.S."/>
            <person name="Edmands S."/>
            <person name="Li W."/>
            <person name="Burton R.S."/>
        </authorList>
    </citation>
    <scope>NUCLEOTIDE SEQUENCE [LARGE SCALE GENOMIC DNA]</scope>
    <source>
        <strain evidence="4 5">San Diego</strain>
    </source>
</reference>
<comment type="caution">
    <text evidence="4">The sequence shown here is derived from an EMBL/GenBank/DDBJ whole genome shotgun (WGS) entry which is preliminary data.</text>
</comment>
<dbReference type="InterPro" id="IPR008139">
    <property type="entry name" value="SaposinB_dom"/>
</dbReference>